<dbReference type="PROSITE" id="PS00868">
    <property type="entry name" value="CYS_MET_METAB_PP"/>
    <property type="match status" value="1"/>
</dbReference>
<accession>A0ABW1WWM3</accession>
<dbReference type="EMBL" id="JBHSUA010000006">
    <property type="protein sequence ID" value="MFC6395655.1"/>
    <property type="molecule type" value="Genomic_DNA"/>
</dbReference>
<sequence length="386" mass="40174">MNFEPSRMTRGLVSGLNSDPLGAVIPPIYLSTNYGFDFPGDAPDYDYVRAGNPTRRALEEALATLEGGAGCTTTASGMAAVTLVVETFVPVGGRVIAPHDCYGGTWRLLQRLADKGRLELDLVDLTDLDAARAALATPAALVWVETPSNPLMRLTDTAAIAAARPEGALLVVDNTFCSPALQRPFEHGADLVVHSTTKFINGHSDSLGGAVIAASPEHAEELAIWCNTLGLPGAAFDAWLTLRGLRTLDARMRVHEENAAAVVAALVAHPAVTAVHHPSLPEHPGHELAARQQSGFGSVLSFEIAGGLPAVTAFAKALQVFTLAESLGGTESLAAHPATMTHASMPPKIQAAAGITDGLVRLSVGLEQPEDLVADLVQALDATTAG</sequence>
<evidence type="ECO:0000256" key="1">
    <source>
        <dbReference type="ARBA" id="ARBA00001933"/>
    </source>
</evidence>
<keyword evidence="5" id="KW-0808">Transferase</keyword>
<gene>
    <name evidence="5" type="ORF">ACFP57_01415</name>
</gene>
<dbReference type="Gene3D" id="3.90.1150.10">
    <property type="entry name" value="Aspartate Aminotransferase, domain 1"/>
    <property type="match status" value="1"/>
</dbReference>
<evidence type="ECO:0000256" key="4">
    <source>
        <dbReference type="RuleBase" id="RU362118"/>
    </source>
</evidence>
<dbReference type="InterPro" id="IPR015424">
    <property type="entry name" value="PyrdxlP-dep_Trfase"/>
</dbReference>
<keyword evidence="6" id="KW-1185">Reference proteome</keyword>
<comment type="similarity">
    <text evidence="2 4">Belongs to the trans-sulfuration enzymes family.</text>
</comment>
<dbReference type="Proteomes" id="UP001596266">
    <property type="component" value="Unassembled WGS sequence"/>
</dbReference>
<dbReference type="SUPFAM" id="SSF53383">
    <property type="entry name" value="PLP-dependent transferases"/>
    <property type="match status" value="1"/>
</dbReference>
<dbReference type="PANTHER" id="PTHR11808:SF75">
    <property type="entry name" value="CYSTATHIONINE GAMMA-SYNTHASE"/>
    <property type="match status" value="1"/>
</dbReference>
<comment type="caution">
    <text evidence="5">The sequence shown here is derived from an EMBL/GenBank/DDBJ whole genome shotgun (WGS) entry which is preliminary data.</text>
</comment>
<evidence type="ECO:0000256" key="2">
    <source>
        <dbReference type="ARBA" id="ARBA00009077"/>
    </source>
</evidence>
<dbReference type="InterPro" id="IPR015422">
    <property type="entry name" value="PyrdxlP-dep_Trfase_small"/>
</dbReference>
<dbReference type="PANTHER" id="PTHR11808">
    <property type="entry name" value="TRANS-SULFURATION ENZYME FAMILY MEMBER"/>
    <property type="match status" value="1"/>
</dbReference>
<proteinExistence type="inferred from homology"/>
<name>A0ABW1WWM3_9ACTN</name>
<dbReference type="RefSeq" id="WP_343886402.1">
    <property type="nucleotide sequence ID" value="NZ_BAAAKI010000014.1"/>
</dbReference>
<dbReference type="CDD" id="cd00614">
    <property type="entry name" value="CGS_like"/>
    <property type="match status" value="1"/>
</dbReference>
<dbReference type="Gene3D" id="3.40.640.10">
    <property type="entry name" value="Type I PLP-dependent aspartate aminotransferase-like (Major domain)"/>
    <property type="match status" value="1"/>
</dbReference>
<dbReference type="InterPro" id="IPR015421">
    <property type="entry name" value="PyrdxlP-dep_Trfase_major"/>
</dbReference>
<dbReference type="PIRSF" id="PIRSF001434">
    <property type="entry name" value="CGS"/>
    <property type="match status" value="1"/>
</dbReference>
<reference evidence="6" key="1">
    <citation type="journal article" date="2019" name="Int. J. Syst. Evol. Microbiol.">
        <title>The Global Catalogue of Microorganisms (GCM) 10K type strain sequencing project: providing services to taxonomists for standard genome sequencing and annotation.</title>
        <authorList>
            <consortium name="The Broad Institute Genomics Platform"/>
            <consortium name="The Broad Institute Genome Sequencing Center for Infectious Disease"/>
            <person name="Wu L."/>
            <person name="Ma J."/>
        </authorList>
    </citation>
    <scope>NUCLEOTIDE SEQUENCE [LARGE SCALE GENOMIC DNA]</scope>
    <source>
        <strain evidence="6">CGMCC 1.15277</strain>
    </source>
</reference>
<organism evidence="5 6">
    <name type="scientific">Luteococcus sanguinis</name>
    <dbReference type="NCBI Taxonomy" id="174038"/>
    <lineage>
        <taxon>Bacteria</taxon>
        <taxon>Bacillati</taxon>
        <taxon>Actinomycetota</taxon>
        <taxon>Actinomycetes</taxon>
        <taxon>Propionibacteriales</taxon>
        <taxon>Propionibacteriaceae</taxon>
        <taxon>Luteococcus</taxon>
    </lineage>
</organism>
<comment type="cofactor">
    <cofactor evidence="1 4">
        <name>pyridoxal 5'-phosphate</name>
        <dbReference type="ChEBI" id="CHEBI:597326"/>
    </cofactor>
</comment>
<dbReference type="Pfam" id="PF01053">
    <property type="entry name" value="Cys_Met_Meta_PP"/>
    <property type="match status" value="1"/>
</dbReference>
<protein>
    <submittedName>
        <fullName evidence="5">PLP-dependent transferase</fullName>
    </submittedName>
</protein>
<keyword evidence="3 4" id="KW-0663">Pyridoxal phosphate</keyword>
<dbReference type="InterPro" id="IPR000277">
    <property type="entry name" value="Cys/Met-Metab_PyrdxlP-dep_enz"/>
</dbReference>
<evidence type="ECO:0000313" key="6">
    <source>
        <dbReference type="Proteomes" id="UP001596266"/>
    </source>
</evidence>
<evidence type="ECO:0000313" key="5">
    <source>
        <dbReference type="EMBL" id="MFC6395655.1"/>
    </source>
</evidence>
<dbReference type="InterPro" id="IPR054542">
    <property type="entry name" value="Cys_met_metab_PP"/>
</dbReference>
<evidence type="ECO:0000256" key="3">
    <source>
        <dbReference type="ARBA" id="ARBA00022898"/>
    </source>
</evidence>
<dbReference type="GO" id="GO:0016740">
    <property type="term" value="F:transferase activity"/>
    <property type="evidence" value="ECO:0007669"/>
    <property type="project" value="UniProtKB-KW"/>
</dbReference>